<evidence type="ECO:0000313" key="5">
    <source>
        <dbReference type="Proteomes" id="UP001589858"/>
    </source>
</evidence>
<dbReference type="PROSITE" id="PS51186">
    <property type="entry name" value="GNAT"/>
    <property type="match status" value="1"/>
</dbReference>
<keyword evidence="5" id="KW-1185">Reference proteome</keyword>
<dbReference type="EMBL" id="JBHLTM010000016">
    <property type="protein sequence ID" value="MFC0683759.1"/>
    <property type="molecule type" value="Genomic_DNA"/>
</dbReference>
<dbReference type="PANTHER" id="PTHR43877">
    <property type="entry name" value="AMINOALKYLPHOSPHONATE N-ACETYLTRANSFERASE-RELATED-RELATED"/>
    <property type="match status" value="1"/>
</dbReference>
<evidence type="ECO:0000256" key="1">
    <source>
        <dbReference type="ARBA" id="ARBA00022679"/>
    </source>
</evidence>
<dbReference type="InterPro" id="IPR000182">
    <property type="entry name" value="GNAT_dom"/>
</dbReference>
<proteinExistence type="predicted"/>
<sequence length="160" mass="16893">MTALAIRTDDPAAAHVAPLLEHHLRELAAVMGEHAFALDASGLSAADVTFWTAWRGGVLAGFAALKELDGDAAEVKSMRAAPEARGTGVGRALLEHVVAEARARGHARLYLETGTAPLHQPAIGLYRSRGFTSCPPFADYEASPHNQFMMLALSPASHTA</sequence>
<organism evidence="4 5">
    <name type="scientific">Novosphingobium clariflavum</name>
    <dbReference type="NCBI Taxonomy" id="2029884"/>
    <lineage>
        <taxon>Bacteria</taxon>
        <taxon>Pseudomonadati</taxon>
        <taxon>Pseudomonadota</taxon>
        <taxon>Alphaproteobacteria</taxon>
        <taxon>Sphingomonadales</taxon>
        <taxon>Sphingomonadaceae</taxon>
        <taxon>Novosphingobium</taxon>
    </lineage>
</organism>
<dbReference type="InterPro" id="IPR016181">
    <property type="entry name" value="Acyl_CoA_acyltransferase"/>
</dbReference>
<dbReference type="Pfam" id="PF00583">
    <property type="entry name" value="Acetyltransf_1"/>
    <property type="match status" value="1"/>
</dbReference>
<dbReference type="Proteomes" id="UP001589858">
    <property type="component" value="Unassembled WGS sequence"/>
</dbReference>
<comment type="caution">
    <text evidence="4">The sequence shown here is derived from an EMBL/GenBank/DDBJ whole genome shotgun (WGS) entry which is preliminary data.</text>
</comment>
<keyword evidence="1 4" id="KW-0808">Transferase</keyword>
<evidence type="ECO:0000259" key="3">
    <source>
        <dbReference type="PROSITE" id="PS51186"/>
    </source>
</evidence>
<protein>
    <submittedName>
        <fullName evidence="4">GNAT family N-acetyltransferase</fullName>
        <ecNumber evidence="4">2.3.-.-</ecNumber>
    </submittedName>
</protein>
<reference evidence="4 5" key="1">
    <citation type="submission" date="2024-09" db="EMBL/GenBank/DDBJ databases">
        <authorList>
            <person name="Sun Q."/>
            <person name="Mori K."/>
        </authorList>
    </citation>
    <scope>NUCLEOTIDE SEQUENCE [LARGE SCALE GENOMIC DNA]</scope>
    <source>
        <strain evidence="4 5">CICC 11035S</strain>
    </source>
</reference>
<dbReference type="GO" id="GO:0016746">
    <property type="term" value="F:acyltransferase activity"/>
    <property type="evidence" value="ECO:0007669"/>
    <property type="project" value="UniProtKB-KW"/>
</dbReference>
<dbReference type="PANTHER" id="PTHR43877:SF5">
    <property type="entry name" value="BLL8307 PROTEIN"/>
    <property type="match status" value="1"/>
</dbReference>
<keyword evidence="2 4" id="KW-0012">Acyltransferase</keyword>
<dbReference type="SUPFAM" id="SSF55729">
    <property type="entry name" value="Acyl-CoA N-acyltransferases (Nat)"/>
    <property type="match status" value="1"/>
</dbReference>
<evidence type="ECO:0000313" key="4">
    <source>
        <dbReference type="EMBL" id="MFC0683759.1"/>
    </source>
</evidence>
<gene>
    <name evidence="4" type="ORF">ACFFF8_04040</name>
</gene>
<dbReference type="EC" id="2.3.-.-" evidence="4"/>
<dbReference type="CDD" id="cd04301">
    <property type="entry name" value="NAT_SF"/>
    <property type="match status" value="1"/>
</dbReference>
<dbReference type="RefSeq" id="WP_323748315.1">
    <property type="nucleotide sequence ID" value="NZ_JAPCWC010000006.1"/>
</dbReference>
<dbReference type="InterPro" id="IPR050832">
    <property type="entry name" value="Bact_Acetyltransf"/>
</dbReference>
<name>A0ABV6S3E6_9SPHN</name>
<dbReference type="Gene3D" id="3.40.630.30">
    <property type="match status" value="1"/>
</dbReference>
<evidence type="ECO:0000256" key="2">
    <source>
        <dbReference type="ARBA" id="ARBA00023315"/>
    </source>
</evidence>
<feature type="domain" description="N-acetyltransferase" evidence="3">
    <location>
        <begin position="4"/>
        <end position="154"/>
    </location>
</feature>
<accession>A0ABV6S3E6</accession>